<protein>
    <submittedName>
        <fullName evidence="1">Uncharacterized protein</fullName>
    </submittedName>
</protein>
<dbReference type="SUPFAM" id="SSF102705">
    <property type="entry name" value="NIF3 (NGG1p interacting factor 3)-like"/>
    <property type="match status" value="1"/>
</dbReference>
<dbReference type="AlphaFoldDB" id="A0A9D1HRT6"/>
<name>A0A9D1HRT6_9FIRM</name>
<evidence type="ECO:0000313" key="2">
    <source>
        <dbReference type="Proteomes" id="UP000824175"/>
    </source>
</evidence>
<evidence type="ECO:0000313" key="1">
    <source>
        <dbReference type="EMBL" id="HIU14324.1"/>
    </source>
</evidence>
<comment type="caution">
    <text evidence="1">The sequence shown here is derived from an EMBL/GenBank/DDBJ whole genome shotgun (WGS) entry which is preliminary data.</text>
</comment>
<reference evidence="1" key="2">
    <citation type="journal article" date="2021" name="PeerJ">
        <title>Extensive microbial diversity within the chicken gut microbiome revealed by metagenomics and culture.</title>
        <authorList>
            <person name="Gilroy R."/>
            <person name="Ravi A."/>
            <person name="Getino M."/>
            <person name="Pursley I."/>
            <person name="Horton D.L."/>
            <person name="Alikhan N.F."/>
            <person name="Baker D."/>
            <person name="Gharbi K."/>
            <person name="Hall N."/>
            <person name="Watson M."/>
            <person name="Adriaenssens E.M."/>
            <person name="Foster-Nyarko E."/>
            <person name="Jarju S."/>
            <person name="Secka A."/>
            <person name="Antonio M."/>
            <person name="Oren A."/>
            <person name="Chaudhuri R.R."/>
            <person name="La Ragione R."/>
            <person name="Hildebrand F."/>
            <person name="Pallen M.J."/>
        </authorList>
    </citation>
    <scope>NUCLEOTIDE SEQUENCE</scope>
    <source>
        <strain evidence="1">CHK195-11698</strain>
    </source>
</reference>
<accession>A0A9D1HRT6</accession>
<sequence>MKMSEMLQIALDLAGLEAMPEDSGVVYDNGKDIQKVLAGIDMSAAELMIAKQLGFDCVAQHHPNGIVNKDSAMLLARDHTKKMIECGVPCNVAQKLAYARVDQMHKGMHGRNMANMSSVAKLLDINDLALHTPADILAERYTQKVMDQLMEDKPGCTCQDVIDQLMTIREYQGAYDTQKPEIWVGNKDSYAGKIYVVMYGVGAPNVEEYNAMADAGIGTFVTMHATKEVIEGVKKHNKANLIIAGHMSSDSLGFNQILDAWEAKGVEIVRINGII</sequence>
<reference evidence="1" key="1">
    <citation type="submission" date="2020-10" db="EMBL/GenBank/DDBJ databases">
        <authorList>
            <person name="Gilroy R."/>
        </authorList>
    </citation>
    <scope>NUCLEOTIDE SEQUENCE</scope>
    <source>
        <strain evidence="1">CHK195-11698</strain>
    </source>
</reference>
<dbReference type="Gene3D" id="3.40.1390.30">
    <property type="entry name" value="NIF3 (NGG1p interacting factor 3)-like"/>
    <property type="match status" value="2"/>
</dbReference>
<gene>
    <name evidence="1" type="ORF">IAD15_09675</name>
</gene>
<dbReference type="Proteomes" id="UP000824175">
    <property type="component" value="Unassembled WGS sequence"/>
</dbReference>
<dbReference type="EMBL" id="DVMJ01000082">
    <property type="protein sequence ID" value="HIU14324.1"/>
    <property type="molecule type" value="Genomic_DNA"/>
</dbReference>
<dbReference type="InterPro" id="IPR036069">
    <property type="entry name" value="DUF34/NIF3_sf"/>
</dbReference>
<proteinExistence type="predicted"/>
<organism evidence="1 2">
    <name type="scientific">Candidatus Fimiplasma intestinipullorum</name>
    <dbReference type="NCBI Taxonomy" id="2840825"/>
    <lineage>
        <taxon>Bacteria</taxon>
        <taxon>Bacillati</taxon>
        <taxon>Bacillota</taxon>
        <taxon>Clostridia</taxon>
        <taxon>Eubacteriales</taxon>
        <taxon>Candidatus Fimiplasma</taxon>
    </lineage>
</organism>